<feature type="domain" description="Thioesterase" evidence="24">
    <location>
        <begin position="53"/>
        <end position="125"/>
    </location>
</feature>
<dbReference type="RefSeq" id="WP_243653508.1">
    <property type="nucleotide sequence ID" value="NZ_SMFZ01000001.1"/>
</dbReference>
<keyword evidence="7" id="KW-0378">Hydrolase</keyword>
<evidence type="ECO:0000256" key="19">
    <source>
        <dbReference type="ARBA" id="ARBA00047588"/>
    </source>
</evidence>
<keyword evidence="11" id="KW-0472">Membrane</keyword>
<organism evidence="25 26">
    <name type="scientific">Pseudonocardia endophytica</name>
    <dbReference type="NCBI Taxonomy" id="401976"/>
    <lineage>
        <taxon>Bacteria</taxon>
        <taxon>Bacillati</taxon>
        <taxon>Actinomycetota</taxon>
        <taxon>Actinomycetes</taxon>
        <taxon>Pseudonocardiales</taxon>
        <taxon>Pseudonocardiaceae</taxon>
        <taxon>Pseudonocardia</taxon>
    </lineage>
</organism>
<comment type="catalytic activity">
    <reaction evidence="23">
        <text>tetradecanoyl-CoA + H2O = tetradecanoate + CoA + H(+)</text>
        <dbReference type="Rhea" id="RHEA:40119"/>
        <dbReference type="ChEBI" id="CHEBI:15377"/>
        <dbReference type="ChEBI" id="CHEBI:15378"/>
        <dbReference type="ChEBI" id="CHEBI:30807"/>
        <dbReference type="ChEBI" id="CHEBI:57287"/>
        <dbReference type="ChEBI" id="CHEBI:57385"/>
    </reaction>
    <physiologicalReaction direction="left-to-right" evidence="23">
        <dbReference type="Rhea" id="RHEA:40120"/>
    </physiologicalReaction>
</comment>
<evidence type="ECO:0000256" key="14">
    <source>
        <dbReference type="ARBA" id="ARBA00037002"/>
    </source>
</evidence>
<comment type="catalytic activity">
    <reaction evidence="14">
        <text>(9Z)-octadecenoyl-CoA + H2O = (9Z)-octadecenoate + CoA + H(+)</text>
        <dbReference type="Rhea" id="RHEA:40139"/>
        <dbReference type="ChEBI" id="CHEBI:15377"/>
        <dbReference type="ChEBI" id="CHEBI:15378"/>
        <dbReference type="ChEBI" id="CHEBI:30823"/>
        <dbReference type="ChEBI" id="CHEBI:57287"/>
        <dbReference type="ChEBI" id="CHEBI:57387"/>
    </reaction>
    <physiologicalReaction direction="left-to-right" evidence="14">
        <dbReference type="Rhea" id="RHEA:40140"/>
    </physiologicalReaction>
</comment>
<dbReference type="InterPro" id="IPR029069">
    <property type="entry name" value="HotDog_dom_sf"/>
</dbReference>
<evidence type="ECO:0000256" key="20">
    <source>
        <dbReference type="ARBA" id="ARBA00047734"/>
    </source>
</evidence>
<comment type="subcellular location">
    <subcellularLocation>
        <location evidence="3">Cell projection</location>
        <location evidence="3">Ruffle membrane</location>
    </subcellularLocation>
    <subcellularLocation>
        <location evidence="2">Cytoplasm</location>
    </subcellularLocation>
    <subcellularLocation>
        <location evidence="1">Membrane</location>
        <topology evidence="1">Peripheral membrane protein</topology>
    </subcellularLocation>
</comment>
<keyword evidence="26" id="KW-1185">Reference proteome</keyword>
<keyword evidence="10" id="KW-0443">Lipid metabolism</keyword>
<comment type="catalytic activity">
    <reaction evidence="21">
        <text>decanoyl-CoA + H2O = decanoate + CoA + H(+)</text>
        <dbReference type="Rhea" id="RHEA:40059"/>
        <dbReference type="ChEBI" id="CHEBI:15377"/>
        <dbReference type="ChEBI" id="CHEBI:15378"/>
        <dbReference type="ChEBI" id="CHEBI:27689"/>
        <dbReference type="ChEBI" id="CHEBI:57287"/>
        <dbReference type="ChEBI" id="CHEBI:61430"/>
    </reaction>
    <physiologicalReaction direction="left-to-right" evidence="21">
        <dbReference type="Rhea" id="RHEA:40060"/>
    </physiologicalReaction>
</comment>
<evidence type="ECO:0000256" key="8">
    <source>
        <dbReference type="ARBA" id="ARBA00022832"/>
    </source>
</evidence>
<evidence type="ECO:0000256" key="17">
    <source>
        <dbReference type="ARBA" id="ARBA00040123"/>
    </source>
</evidence>
<dbReference type="CDD" id="cd03443">
    <property type="entry name" value="PaaI_thioesterase"/>
    <property type="match status" value="1"/>
</dbReference>
<name>A0A4R1I1S1_PSEEN</name>
<evidence type="ECO:0000256" key="5">
    <source>
        <dbReference type="ARBA" id="ARBA00022490"/>
    </source>
</evidence>
<evidence type="ECO:0000256" key="1">
    <source>
        <dbReference type="ARBA" id="ARBA00004170"/>
    </source>
</evidence>
<comment type="catalytic activity">
    <reaction evidence="20">
        <text>hexadecanoyl-CoA + H2O = hexadecanoate + CoA + H(+)</text>
        <dbReference type="Rhea" id="RHEA:16645"/>
        <dbReference type="ChEBI" id="CHEBI:7896"/>
        <dbReference type="ChEBI" id="CHEBI:15377"/>
        <dbReference type="ChEBI" id="CHEBI:15378"/>
        <dbReference type="ChEBI" id="CHEBI:57287"/>
        <dbReference type="ChEBI" id="CHEBI:57379"/>
        <dbReference type="EC" id="3.1.2.2"/>
    </reaction>
    <physiologicalReaction direction="left-to-right" evidence="20">
        <dbReference type="Rhea" id="RHEA:16646"/>
    </physiologicalReaction>
</comment>
<evidence type="ECO:0000256" key="9">
    <source>
        <dbReference type="ARBA" id="ARBA00022946"/>
    </source>
</evidence>
<dbReference type="PANTHER" id="PTHR12418:SF19">
    <property type="entry name" value="ACYL-COENZYME A THIOESTERASE THEM4"/>
    <property type="match status" value="1"/>
</dbReference>
<evidence type="ECO:0000259" key="24">
    <source>
        <dbReference type="Pfam" id="PF03061"/>
    </source>
</evidence>
<evidence type="ECO:0000256" key="7">
    <source>
        <dbReference type="ARBA" id="ARBA00022801"/>
    </source>
</evidence>
<evidence type="ECO:0000256" key="6">
    <source>
        <dbReference type="ARBA" id="ARBA00022703"/>
    </source>
</evidence>
<keyword evidence="6" id="KW-0053">Apoptosis</keyword>
<comment type="catalytic activity">
    <reaction evidence="13">
        <text>(5Z,8Z,11Z,14Z)-eicosatetraenoyl-CoA + H2O = (5Z,8Z,11Z,14Z)-eicosatetraenoate + CoA + H(+)</text>
        <dbReference type="Rhea" id="RHEA:40151"/>
        <dbReference type="ChEBI" id="CHEBI:15377"/>
        <dbReference type="ChEBI" id="CHEBI:15378"/>
        <dbReference type="ChEBI" id="CHEBI:32395"/>
        <dbReference type="ChEBI" id="CHEBI:57287"/>
        <dbReference type="ChEBI" id="CHEBI:57368"/>
    </reaction>
    <physiologicalReaction direction="left-to-right" evidence="13">
        <dbReference type="Rhea" id="RHEA:40152"/>
    </physiologicalReaction>
</comment>
<evidence type="ECO:0000313" key="26">
    <source>
        <dbReference type="Proteomes" id="UP000295560"/>
    </source>
</evidence>
<evidence type="ECO:0000256" key="23">
    <source>
        <dbReference type="ARBA" id="ARBA00048180"/>
    </source>
</evidence>
<dbReference type="AlphaFoldDB" id="A0A4R1I1S1"/>
<evidence type="ECO:0000256" key="22">
    <source>
        <dbReference type="ARBA" id="ARBA00048074"/>
    </source>
</evidence>
<evidence type="ECO:0000256" key="15">
    <source>
        <dbReference type="ARBA" id="ARBA00038456"/>
    </source>
</evidence>
<dbReference type="Proteomes" id="UP000295560">
    <property type="component" value="Unassembled WGS sequence"/>
</dbReference>
<dbReference type="GO" id="GO:0006631">
    <property type="term" value="P:fatty acid metabolic process"/>
    <property type="evidence" value="ECO:0007669"/>
    <property type="project" value="UniProtKB-KW"/>
</dbReference>
<proteinExistence type="inferred from homology"/>
<keyword evidence="4" id="KW-1003">Cell membrane</keyword>
<dbReference type="InterPro" id="IPR052365">
    <property type="entry name" value="THEM4/THEM5_acyl-CoA_thioest"/>
</dbReference>
<keyword evidence="9" id="KW-0809">Transit peptide</keyword>
<evidence type="ECO:0000313" key="25">
    <source>
        <dbReference type="EMBL" id="TCK27525.1"/>
    </source>
</evidence>
<evidence type="ECO:0000256" key="21">
    <source>
        <dbReference type="ARBA" id="ARBA00047969"/>
    </source>
</evidence>
<dbReference type="SUPFAM" id="SSF54637">
    <property type="entry name" value="Thioesterase/thiol ester dehydrase-isomerase"/>
    <property type="match status" value="1"/>
</dbReference>
<evidence type="ECO:0000256" key="12">
    <source>
        <dbReference type="ARBA" id="ARBA00023273"/>
    </source>
</evidence>
<dbReference type="EC" id="3.1.2.2" evidence="16"/>
<comment type="similarity">
    <text evidence="15">Belongs to the THEM4/THEM5 thioesterase family.</text>
</comment>
<evidence type="ECO:0000256" key="11">
    <source>
        <dbReference type="ARBA" id="ARBA00023136"/>
    </source>
</evidence>
<dbReference type="PANTHER" id="PTHR12418">
    <property type="entry name" value="ACYL-COENZYME A THIOESTERASE THEM4"/>
    <property type="match status" value="1"/>
</dbReference>
<protein>
    <recommendedName>
        <fullName evidence="17">Acyl-coenzyme A thioesterase THEM4</fullName>
        <ecNumber evidence="16">3.1.2.2</ecNumber>
    </recommendedName>
    <alternativeName>
        <fullName evidence="18">Thioesterase superfamily member 4</fullName>
    </alternativeName>
</protein>
<dbReference type="GO" id="GO:0005737">
    <property type="term" value="C:cytoplasm"/>
    <property type="evidence" value="ECO:0007669"/>
    <property type="project" value="UniProtKB-SubCell"/>
</dbReference>
<dbReference type="Gene3D" id="3.10.129.10">
    <property type="entry name" value="Hotdog Thioesterase"/>
    <property type="match status" value="1"/>
</dbReference>
<comment type="caution">
    <text evidence="25">The sequence shown here is derived from an EMBL/GenBank/DDBJ whole genome shotgun (WGS) entry which is preliminary data.</text>
</comment>
<evidence type="ECO:0000256" key="4">
    <source>
        <dbReference type="ARBA" id="ARBA00022475"/>
    </source>
</evidence>
<gene>
    <name evidence="25" type="ORF">EV378_3397</name>
</gene>
<evidence type="ECO:0000256" key="3">
    <source>
        <dbReference type="ARBA" id="ARBA00004632"/>
    </source>
</evidence>
<reference evidence="25 26" key="1">
    <citation type="submission" date="2019-03" db="EMBL/GenBank/DDBJ databases">
        <title>Sequencing the genomes of 1000 actinobacteria strains.</title>
        <authorList>
            <person name="Klenk H.-P."/>
        </authorList>
    </citation>
    <scope>NUCLEOTIDE SEQUENCE [LARGE SCALE GENOMIC DNA]</scope>
    <source>
        <strain evidence="25 26">DSM 44969</strain>
    </source>
</reference>
<dbReference type="EMBL" id="SMFZ01000001">
    <property type="protein sequence ID" value="TCK27525.1"/>
    <property type="molecule type" value="Genomic_DNA"/>
</dbReference>
<keyword evidence="5" id="KW-0963">Cytoplasm</keyword>
<dbReference type="GO" id="GO:0016787">
    <property type="term" value="F:hydrolase activity"/>
    <property type="evidence" value="ECO:0007669"/>
    <property type="project" value="UniProtKB-KW"/>
</dbReference>
<keyword evidence="8" id="KW-0276">Fatty acid metabolism</keyword>
<sequence>MPPGDETVFAPHSSGCMGCGPDNPAGLRMAVRRDGDDVVTDIVFDERQAGAPGLAHGGAVAAACDDLFGFVLYLARTPAVTKTLQVEYFSPVPLGAAHRIRGRLVERDGRKLHMRAEGSADDGTVRFTATALFVQVPRSHFEAFGTFEDHPGLTRLEAGD</sequence>
<evidence type="ECO:0000256" key="18">
    <source>
        <dbReference type="ARBA" id="ARBA00043210"/>
    </source>
</evidence>
<accession>A0A4R1I1S1</accession>
<comment type="catalytic activity">
    <reaction evidence="22">
        <text>dodecanoyl-CoA + H2O = dodecanoate + CoA + H(+)</text>
        <dbReference type="Rhea" id="RHEA:30135"/>
        <dbReference type="ChEBI" id="CHEBI:15377"/>
        <dbReference type="ChEBI" id="CHEBI:15378"/>
        <dbReference type="ChEBI" id="CHEBI:18262"/>
        <dbReference type="ChEBI" id="CHEBI:57287"/>
        <dbReference type="ChEBI" id="CHEBI:57375"/>
    </reaction>
    <physiologicalReaction direction="left-to-right" evidence="22">
        <dbReference type="Rhea" id="RHEA:30136"/>
    </physiologicalReaction>
</comment>
<keyword evidence="12" id="KW-0966">Cell projection</keyword>
<dbReference type="InterPro" id="IPR006683">
    <property type="entry name" value="Thioestr_dom"/>
</dbReference>
<evidence type="ECO:0000256" key="2">
    <source>
        <dbReference type="ARBA" id="ARBA00004496"/>
    </source>
</evidence>
<comment type="catalytic activity">
    <reaction evidence="19">
        <text>octanoyl-CoA + H2O = octanoate + CoA + H(+)</text>
        <dbReference type="Rhea" id="RHEA:30143"/>
        <dbReference type="ChEBI" id="CHEBI:15377"/>
        <dbReference type="ChEBI" id="CHEBI:15378"/>
        <dbReference type="ChEBI" id="CHEBI:25646"/>
        <dbReference type="ChEBI" id="CHEBI:57287"/>
        <dbReference type="ChEBI" id="CHEBI:57386"/>
    </reaction>
    <physiologicalReaction direction="left-to-right" evidence="19">
        <dbReference type="Rhea" id="RHEA:30144"/>
    </physiologicalReaction>
</comment>
<dbReference type="GO" id="GO:0016020">
    <property type="term" value="C:membrane"/>
    <property type="evidence" value="ECO:0007669"/>
    <property type="project" value="UniProtKB-SubCell"/>
</dbReference>
<evidence type="ECO:0000256" key="13">
    <source>
        <dbReference type="ARBA" id="ARBA00035852"/>
    </source>
</evidence>
<evidence type="ECO:0000256" key="16">
    <source>
        <dbReference type="ARBA" id="ARBA00038848"/>
    </source>
</evidence>
<evidence type="ECO:0000256" key="10">
    <source>
        <dbReference type="ARBA" id="ARBA00023098"/>
    </source>
</evidence>
<dbReference type="Pfam" id="PF03061">
    <property type="entry name" value="4HBT"/>
    <property type="match status" value="1"/>
</dbReference>